<protein>
    <submittedName>
        <fullName evidence="3">Helix-hairpin-helix domain-containing protein</fullName>
    </submittedName>
</protein>
<feature type="transmembrane region" description="Helical" evidence="2">
    <location>
        <begin position="42"/>
        <end position="60"/>
    </location>
</feature>
<organism evidence="3 4">
    <name type="scientific">Tumebacillus amylolyticus</name>
    <dbReference type="NCBI Taxonomy" id="2801339"/>
    <lineage>
        <taxon>Bacteria</taxon>
        <taxon>Bacillati</taxon>
        <taxon>Bacillota</taxon>
        <taxon>Bacilli</taxon>
        <taxon>Bacillales</taxon>
        <taxon>Alicyclobacillaceae</taxon>
        <taxon>Tumebacillus</taxon>
    </lineage>
</organism>
<dbReference type="RefSeq" id="WP_201630528.1">
    <property type="nucleotide sequence ID" value="NZ_JAEQNB010000001.1"/>
</dbReference>
<sequence>MTTNQKSLAGGWKNSLWLFWTFTFVLNWVAFFYIGARGKRPLWMMAGFVYAIPTVLLLVLDRSSSSWVWDALVVLVLGLVSIIHAFLVRMEYLRLLVEEREKQVRKYQSLQSLIGESEPEPKAESATTDPTVEAAPPPASGPRLNAISNVATDAGTDVPSSPVPEPAPPSDLPAAPTPSPVRQTTSQKIDAFVLDEPTDEARSRSSVQTLHAQPLSIINLNSASAEEIASIPSLTLLHGMTAVSIRETQGQFTTLEQFVDCIGLKSHVADRIRPYVNL</sequence>
<keyword evidence="2" id="KW-0472">Membrane</keyword>
<feature type="transmembrane region" description="Helical" evidence="2">
    <location>
        <begin position="16"/>
        <end position="35"/>
    </location>
</feature>
<evidence type="ECO:0000256" key="1">
    <source>
        <dbReference type="SAM" id="MobiDB-lite"/>
    </source>
</evidence>
<gene>
    <name evidence="3" type="ORF">JJB07_01500</name>
</gene>
<reference evidence="3 4" key="1">
    <citation type="submission" date="2021-01" db="EMBL/GenBank/DDBJ databases">
        <title>Tumebacillus sp. strain ITR2 16S ribosomal RNA gene Genome sequencing and assembly.</title>
        <authorList>
            <person name="Kang M."/>
        </authorList>
    </citation>
    <scope>NUCLEOTIDE SEQUENCE [LARGE SCALE GENOMIC DNA]</scope>
    <source>
        <strain evidence="3 4">ITR2</strain>
    </source>
</reference>
<comment type="caution">
    <text evidence="3">The sequence shown here is derived from an EMBL/GenBank/DDBJ whole genome shotgun (WGS) entry which is preliminary data.</text>
</comment>
<dbReference type="Pfam" id="PF12836">
    <property type="entry name" value="HHH_3"/>
    <property type="match status" value="1"/>
</dbReference>
<name>A0ABS1J4V6_9BACL</name>
<feature type="region of interest" description="Disordered" evidence="1">
    <location>
        <begin position="116"/>
        <end position="185"/>
    </location>
</feature>
<keyword evidence="2" id="KW-1133">Transmembrane helix</keyword>
<evidence type="ECO:0000313" key="4">
    <source>
        <dbReference type="Proteomes" id="UP000602284"/>
    </source>
</evidence>
<dbReference type="Proteomes" id="UP000602284">
    <property type="component" value="Unassembled WGS sequence"/>
</dbReference>
<feature type="transmembrane region" description="Helical" evidence="2">
    <location>
        <begin position="66"/>
        <end position="88"/>
    </location>
</feature>
<evidence type="ECO:0000313" key="3">
    <source>
        <dbReference type="EMBL" id="MBL0385308.1"/>
    </source>
</evidence>
<evidence type="ECO:0000256" key="2">
    <source>
        <dbReference type="SAM" id="Phobius"/>
    </source>
</evidence>
<proteinExistence type="predicted"/>
<dbReference type="EMBL" id="JAEQNB010000001">
    <property type="protein sequence ID" value="MBL0385308.1"/>
    <property type="molecule type" value="Genomic_DNA"/>
</dbReference>
<dbReference type="InterPro" id="IPR010994">
    <property type="entry name" value="RuvA_2-like"/>
</dbReference>
<feature type="compositionally biased region" description="Pro residues" evidence="1">
    <location>
        <begin position="161"/>
        <end position="179"/>
    </location>
</feature>
<accession>A0ABS1J4V6</accession>
<dbReference type="SUPFAM" id="SSF47781">
    <property type="entry name" value="RuvA domain 2-like"/>
    <property type="match status" value="1"/>
</dbReference>
<keyword evidence="4" id="KW-1185">Reference proteome</keyword>
<keyword evidence="2" id="KW-0812">Transmembrane</keyword>